<accession>A0ACB8MFC3</accession>
<name>A0ACB8MFC3_CITSI</name>
<dbReference type="EMBL" id="CM039172">
    <property type="protein sequence ID" value="KAH9784320.1"/>
    <property type="molecule type" value="Genomic_DNA"/>
</dbReference>
<proteinExistence type="predicted"/>
<protein>
    <submittedName>
        <fullName evidence="1">Uncharacterized protein</fullName>
    </submittedName>
</protein>
<evidence type="ECO:0000313" key="1">
    <source>
        <dbReference type="EMBL" id="KAH9784320.1"/>
    </source>
</evidence>
<reference evidence="2" key="1">
    <citation type="journal article" date="2023" name="Hortic. Res.">
        <title>A chromosome-level phased genome enabling allele-level studies in sweet orange: a case study on citrus Huanglongbing tolerance.</title>
        <authorList>
            <person name="Wu B."/>
            <person name="Yu Q."/>
            <person name="Deng Z."/>
            <person name="Duan Y."/>
            <person name="Luo F."/>
            <person name="Gmitter F. Jr."/>
        </authorList>
    </citation>
    <scope>NUCLEOTIDE SEQUENCE [LARGE SCALE GENOMIC DNA]</scope>
    <source>
        <strain evidence="2">cv. Valencia</strain>
    </source>
</reference>
<sequence>MAYIPPHKRHSKGPKRSTPVPEMLVPEFNRKLNLGSRKHNAGMKVNYVEYAEHAVQRWFVCGLDSDNSFPSSVHFEDFPEESVEHKRGAKPLVLVTKNLAKAILDPEVKGGLRWPMGKSYSGQRYRVFGVWHTEFKSYKSPSLKLKVRNADRFDFKTATGEATIEINLKLRRIVSEIQCFICFVSSFINMRLLLFISLTCAYSNLRLIWDHFLSCEQLLT</sequence>
<keyword evidence="2" id="KW-1185">Reference proteome</keyword>
<dbReference type="Proteomes" id="UP000829398">
    <property type="component" value="Chromosome 3"/>
</dbReference>
<gene>
    <name evidence="1" type="ORF">KPL71_009611</name>
</gene>
<evidence type="ECO:0000313" key="2">
    <source>
        <dbReference type="Proteomes" id="UP000829398"/>
    </source>
</evidence>
<organism evidence="1 2">
    <name type="scientific">Citrus sinensis</name>
    <name type="common">Sweet orange</name>
    <name type="synonym">Citrus aurantium var. sinensis</name>
    <dbReference type="NCBI Taxonomy" id="2711"/>
    <lineage>
        <taxon>Eukaryota</taxon>
        <taxon>Viridiplantae</taxon>
        <taxon>Streptophyta</taxon>
        <taxon>Embryophyta</taxon>
        <taxon>Tracheophyta</taxon>
        <taxon>Spermatophyta</taxon>
        <taxon>Magnoliopsida</taxon>
        <taxon>eudicotyledons</taxon>
        <taxon>Gunneridae</taxon>
        <taxon>Pentapetalae</taxon>
        <taxon>rosids</taxon>
        <taxon>malvids</taxon>
        <taxon>Sapindales</taxon>
        <taxon>Rutaceae</taxon>
        <taxon>Aurantioideae</taxon>
        <taxon>Citrus</taxon>
    </lineage>
</organism>
<comment type="caution">
    <text evidence="1">The sequence shown here is derived from an EMBL/GenBank/DDBJ whole genome shotgun (WGS) entry which is preliminary data.</text>
</comment>